<dbReference type="CDD" id="cd00207">
    <property type="entry name" value="fer2"/>
    <property type="match status" value="1"/>
</dbReference>
<dbReference type="STRING" id="1218098.GCA_001598715_00436"/>
<dbReference type="PANTHER" id="PTHR47354:SF1">
    <property type="entry name" value="CARNITINE MONOOXYGENASE REDUCTASE SUBUNIT"/>
    <property type="match status" value="1"/>
</dbReference>
<feature type="compositionally biased region" description="Basic residues" evidence="7">
    <location>
        <begin position="332"/>
        <end position="346"/>
    </location>
</feature>
<feature type="region of interest" description="Disordered" evidence="7">
    <location>
        <begin position="310"/>
        <end position="357"/>
    </location>
</feature>
<dbReference type="Proteomes" id="UP000254487">
    <property type="component" value="Unassembled WGS sequence"/>
</dbReference>
<dbReference type="SUPFAM" id="SSF63380">
    <property type="entry name" value="Riboflavin synthase domain-like"/>
    <property type="match status" value="1"/>
</dbReference>
<reference evidence="10 11" key="1">
    <citation type="submission" date="2018-06" db="EMBL/GenBank/DDBJ databases">
        <authorList>
            <consortium name="Pathogen Informatics"/>
            <person name="Doyle S."/>
        </authorList>
    </citation>
    <scope>NUCLEOTIDE SEQUENCE [LARGE SCALE GENOMIC DNA]</scope>
    <source>
        <strain evidence="10 11">NCTC10313</strain>
    </source>
</reference>
<dbReference type="PROSITE" id="PS51384">
    <property type="entry name" value="FAD_FR"/>
    <property type="match status" value="1"/>
</dbReference>
<dbReference type="Pfam" id="PF00111">
    <property type="entry name" value="Fer2"/>
    <property type="match status" value="1"/>
</dbReference>
<gene>
    <name evidence="10" type="primary">ophA1_1</name>
    <name evidence="10" type="ORF">NCTC10313_03671</name>
</gene>
<dbReference type="GO" id="GO:0046872">
    <property type="term" value="F:metal ion binding"/>
    <property type="evidence" value="ECO:0007669"/>
    <property type="project" value="UniProtKB-KW"/>
</dbReference>
<dbReference type="InterPro" id="IPR036010">
    <property type="entry name" value="2Fe-2S_ferredoxin-like_sf"/>
</dbReference>
<sequence>MRDILPVVVDGLWRQGAKNLAVSLVSAEGQPLPAWTPGAHIDLHLPCGLIRQYSLTGSPAERDRYLLCIARESQSRGGSRYIHDTLRPGQPLMISAPRNHFPLHEGGHVVLLAAGIGITPLLAMAHARAASGASFTLHYYVSRAQEAAFATEIARQLAGGICQIHCSDEGQSPRQRLAQDLGAPDADTRVYFCGPPGFMARVRDTARAAGWEEAQLHSEAFQPPAPTAASAADGTFTITLTSTGERWPVPGDKTIAQVLQEHGVAVPLSCEMGICGACLTPVREEPSTTGIPCSRRRKNRPQNSILRCAAPQPVGQFSYRSRGISGPSPAGRRGRPVSPVRRRRQSPSRSTAADRCR</sequence>
<name>A0A377ZM62_KLEPO</name>
<dbReference type="EMBL" id="UGLW01000003">
    <property type="protein sequence ID" value="STU76423.1"/>
    <property type="molecule type" value="Genomic_DNA"/>
</dbReference>
<dbReference type="PANTHER" id="PTHR47354">
    <property type="entry name" value="NADH OXIDOREDUCTASE HCR"/>
    <property type="match status" value="1"/>
</dbReference>
<dbReference type="InterPro" id="IPR039261">
    <property type="entry name" value="FNR_nucleotide-bd"/>
</dbReference>
<evidence type="ECO:0000256" key="5">
    <source>
        <dbReference type="ARBA" id="ARBA00023004"/>
    </source>
</evidence>
<dbReference type="InterPro" id="IPR017938">
    <property type="entry name" value="Riboflavin_synthase-like_b-brl"/>
</dbReference>
<accession>A0A377ZM62</accession>
<feature type="domain" description="2Fe-2S ferredoxin-type" evidence="8">
    <location>
        <begin position="236"/>
        <end position="312"/>
    </location>
</feature>
<dbReference type="Gene3D" id="2.40.30.10">
    <property type="entry name" value="Translation factors"/>
    <property type="match status" value="1"/>
</dbReference>
<dbReference type="GO" id="GO:0016491">
    <property type="term" value="F:oxidoreductase activity"/>
    <property type="evidence" value="ECO:0007669"/>
    <property type="project" value="UniProtKB-KW"/>
</dbReference>
<keyword evidence="2" id="KW-0001">2Fe-2S</keyword>
<dbReference type="EC" id="1.-.-.-" evidence="10"/>
<feature type="compositionally biased region" description="Low complexity" evidence="7">
    <location>
        <begin position="320"/>
        <end position="331"/>
    </location>
</feature>
<evidence type="ECO:0000256" key="4">
    <source>
        <dbReference type="ARBA" id="ARBA00023002"/>
    </source>
</evidence>
<keyword evidence="6" id="KW-0411">Iron-sulfur</keyword>
<feature type="domain" description="FAD-binding FR-type" evidence="9">
    <location>
        <begin position="2"/>
        <end position="104"/>
    </location>
</feature>
<dbReference type="PROSITE" id="PS51085">
    <property type="entry name" value="2FE2S_FER_2"/>
    <property type="match status" value="1"/>
</dbReference>
<evidence type="ECO:0000259" key="8">
    <source>
        <dbReference type="PROSITE" id="PS51085"/>
    </source>
</evidence>
<dbReference type="AlphaFoldDB" id="A0A377ZM62"/>
<dbReference type="InterPro" id="IPR050415">
    <property type="entry name" value="MRET"/>
</dbReference>
<keyword evidence="5" id="KW-0408">Iron</keyword>
<dbReference type="InterPro" id="IPR012675">
    <property type="entry name" value="Beta-grasp_dom_sf"/>
</dbReference>
<proteinExistence type="predicted"/>
<keyword evidence="3" id="KW-0479">Metal-binding</keyword>
<dbReference type="CDD" id="cd06185">
    <property type="entry name" value="PDR_like"/>
    <property type="match status" value="1"/>
</dbReference>
<evidence type="ECO:0000259" key="9">
    <source>
        <dbReference type="PROSITE" id="PS51384"/>
    </source>
</evidence>
<evidence type="ECO:0000256" key="7">
    <source>
        <dbReference type="SAM" id="MobiDB-lite"/>
    </source>
</evidence>
<keyword evidence="4 10" id="KW-0560">Oxidoreductase</keyword>
<keyword evidence="1" id="KW-0285">Flavoprotein</keyword>
<evidence type="ECO:0000256" key="6">
    <source>
        <dbReference type="ARBA" id="ARBA00023014"/>
    </source>
</evidence>
<evidence type="ECO:0000256" key="1">
    <source>
        <dbReference type="ARBA" id="ARBA00022630"/>
    </source>
</evidence>
<dbReference type="Gene3D" id="3.40.50.80">
    <property type="entry name" value="Nucleotide-binding domain of ferredoxin-NADP reductase (FNR) module"/>
    <property type="match status" value="1"/>
</dbReference>
<dbReference type="InterPro" id="IPR006058">
    <property type="entry name" value="2Fe2S_fd_BS"/>
</dbReference>
<dbReference type="SUPFAM" id="SSF52343">
    <property type="entry name" value="Ferredoxin reductase-like, C-terminal NADP-linked domain"/>
    <property type="match status" value="1"/>
</dbReference>
<evidence type="ECO:0000313" key="10">
    <source>
        <dbReference type="EMBL" id="STU76423.1"/>
    </source>
</evidence>
<dbReference type="InterPro" id="IPR017927">
    <property type="entry name" value="FAD-bd_FR_type"/>
</dbReference>
<dbReference type="PRINTS" id="PR00409">
    <property type="entry name" value="PHDIOXRDTASE"/>
</dbReference>
<dbReference type="SUPFAM" id="SSF54292">
    <property type="entry name" value="2Fe-2S ferredoxin-like"/>
    <property type="match status" value="1"/>
</dbReference>
<dbReference type="InterPro" id="IPR001041">
    <property type="entry name" value="2Fe-2S_ferredoxin-type"/>
</dbReference>
<dbReference type="Gene3D" id="3.10.20.30">
    <property type="match status" value="1"/>
</dbReference>
<protein>
    <submittedName>
        <fullName evidence="10">Flavodoxin reductases (Ferredoxin-NADPH reductases) family 1</fullName>
        <ecNumber evidence="10">1.-.-.-</ecNumber>
    </submittedName>
</protein>
<evidence type="ECO:0000256" key="3">
    <source>
        <dbReference type="ARBA" id="ARBA00022723"/>
    </source>
</evidence>
<organism evidence="10 11">
    <name type="scientific">Klebsiella pneumoniae subsp. ozaenae</name>
    <dbReference type="NCBI Taxonomy" id="574"/>
    <lineage>
        <taxon>Bacteria</taxon>
        <taxon>Pseudomonadati</taxon>
        <taxon>Pseudomonadota</taxon>
        <taxon>Gammaproteobacteria</taxon>
        <taxon>Enterobacterales</taxon>
        <taxon>Enterobacteriaceae</taxon>
        <taxon>Klebsiella/Raoultella group</taxon>
        <taxon>Klebsiella</taxon>
        <taxon>Klebsiella pneumoniae complex</taxon>
    </lineage>
</organism>
<dbReference type="GO" id="GO:0051537">
    <property type="term" value="F:2 iron, 2 sulfur cluster binding"/>
    <property type="evidence" value="ECO:0007669"/>
    <property type="project" value="UniProtKB-KW"/>
</dbReference>
<evidence type="ECO:0000313" key="11">
    <source>
        <dbReference type="Proteomes" id="UP000254487"/>
    </source>
</evidence>
<evidence type="ECO:0000256" key="2">
    <source>
        <dbReference type="ARBA" id="ARBA00022714"/>
    </source>
</evidence>
<dbReference type="PROSITE" id="PS00197">
    <property type="entry name" value="2FE2S_FER_1"/>
    <property type="match status" value="1"/>
</dbReference>